<dbReference type="EMBL" id="KZ819602">
    <property type="protein sequence ID" value="PWN37905.1"/>
    <property type="molecule type" value="Genomic_DNA"/>
</dbReference>
<dbReference type="AlphaFoldDB" id="A0A316VQX5"/>
<feature type="non-terminal residue" evidence="1">
    <location>
        <position position="113"/>
    </location>
</feature>
<protein>
    <recommendedName>
        <fullName evidence="3">Fibronectin type-III domain-containing protein</fullName>
    </recommendedName>
</protein>
<gene>
    <name evidence="1" type="ORF">FA14DRAFT_105385</name>
</gene>
<reference evidence="1 2" key="1">
    <citation type="journal article" date="2018" name="Mol. Biol. Evol.">
        <title>Broad Genomic Sampling Reveals a Smut Pathogenic Ancestry of the Fungal Clade Ustilaginomycotina.</title>
        <authorList>
            <person name="Kijpornyongpan T."/>
            <person name="Mondo S.J."/>
            <person name="Barry K."/>
            <person name="Sandor L."/>
            <person name="Lee J."/>
            <person name="Lipzen A."/>
            <person name="Pangilinan J."/>
            <person name="LaButti K."/>
            <person name="Hainaut M."/>
            <person name="Henrissat B."/>
            <person name="Grigoriev I.V."/>
            <person name="Spatafora J.W."/>
            <person name="Aime M.C."/>
        </authorList>
    </citation>
    <scope>NUCLEOTIDE SEQUENCE [LARGE SCALE GENOMIC DNA]</scope>
    <source>
        <strain evidence="1 2">MCA 3882</strain>
    </source>
</reference>
<evidence type="ECO:0000313" key="1">
    <source>
        <dbReference type="EMBL" id="PWN37905.1"/>
    </source>
</evidence>
<sequence length="113" mass="12632">EMEKRIVYNPPVTAPASKAVWYAGREETVRWTVDQSKIPASANDYKVEIKLGYLPKDGDGGYNLKWTLAKDVAITDEEAEVTLPSDLKTRHDYIIVVMGDSGNRSKKFTIKAA</sequence>
<name>A0A316VQX5_9BASI</name>
<evidence type="ECO:0000313" key="2">
    <source>
        <dbReference type="Proteomes" id="UP000245771"/>
    </source>
</evidence>
<proteinExistence type="predicted"/>
<dbReference type="Proteomes" id="UP000245771">
    <property type="component" value="Unassembled WGS sequence"/>
</dbReference>
<keyword evidence="2" id="KW-1185">Reference proteome</keyword>
<dbReference type="OrthoDB" id="2339190at2759"/>
<feature type="non-terminal residue" evidence="1">
    <location>
        <position position="1"/>
    </location>
</feature>
<evidence type="ECO:0008006" key="3">
    <source>
        <dbReference type="Google" id="ProtNLM"/>
    </source>
</evidence>
<dbReference type="RefSeq" id="XP_025358207.1">
    <property type="nucleotide sequence ID" value="XM_025495739.1"/>
</dbReference>
<organism evidence="1 2">
    <name type="scientific">Meira miltonrushii</name>
    <dbReference type="NCBI Taxonomy" id="1280837"/>
    <lineage>
        <taxon>Eukaryota</taxon>
        <taxon>Fungi</taxon>
        <taxon>Dikarya</taxon>
        <taxon>Basidiomycota</taxon>
        <taxon>Ustilaginomycotina</taxon>
        <taxon>Exobasidiomycetes</taxon>
        <taxon>Exobasidiales</taxon>
        <taxon>Brachybasidiaceae</taxon>
        <taxon>Meira</taxon>
    </lineage>
</organism>
<dbReference type="InParanoid" id="A0A316VQX5"/>
<dbReference type="GeneID" id="37017520"/>
<accession>A0A316VQX5</accession>
<dbReference type="STRING" id="1280837.A0A316VQX5"/>